<keyword evidence="3" id="KW-0863">Zinc-finger</keyword>
<dbReference type="OMA" id="NVRPSVM"/>
<feature type="domain" description="Zinc-finger CCCH" evidence="6">
    <location>
        <begin position="43"/>
        <end position="133"/>
    </location>
</feature>
<keyword evidence="8" id="KW-1185">Reference proteome</keyword>
<feature type="compositionally biased region" description="Acidic residues" evidence="5">
    <location>
        <begin position="834"/>
        <end position="858"/>
    </location>
</feature>
<feature type="compositionally biased region" description="Basic residues" evidence="5">
    <location>
        <begin position="494"/>
        <end position="504"/>
    </location>
</feature>
<dbReference type="Gene3D" id="4.10.1000.10">
    <property type="entry name" value="Zinc finger, CCCH-type"/>
    <property type="match status" value="1"/>
</dbReference>
<evidence type="ECO:0000256" key="2">
    <source>
        <dbReference type="ARBA" id="ARBA00022737"/>
    </source>
</evidence>
<feature type="compositionally biased region" description="Basic and acidic residues" evidence="5">
    <location>
        <begin position="436"/>
        <end position="447"/>
    </location>
</feature>
<evidence type="ECO:0000256" key="1">
    <source>
        <dbReference type="ARBA" id="ARBA00022723"/>
    </source>
</evidence>
<evidence type="ECO:0000256" key="5">
    <source>
        <dbReference type="SAM" id="MobiDB-lite"/>
    </source>
</evidence>
<dbReference type="GO" id="GO:0016973">
    <property type="term" value="P:poly(A)+ mRNA export from nucleus"/>
    <property type="evidence" value="ECO:0007669"/>
    <property type="project" value="TreeGrafter"/>
</dbReference>
<proteinExistence type="predicted"/>
<dbReference type="Pfam" id="PF15663">
    <property type="entry name" value="zf-CCCH_3"/>
    <property type="match status" value="1"/>
</dbReference>
<dbReference type="PANTHER" id="PTHR15725">
    <property type="entry name" value="ZN-FINGER, C-X8-C-X5-C-X3-H TYPE-CONTAINING"/>
    <property type="match status" value="1"/>
</dbReference>
<evidence type="ECO:0000313" key="8">
    <source>
        <dbReference type="Proteomes" id="UP000265020"/>
    </source>
</evidence>
<feature type="compositionally biased region" description="Acidic residues" evidence="5">
    <location>
        <begin position="182"/>
        <end position="197"/>
    </location>
</feature>
<feature type="compositionally biased region" description="Low complexity" evidence="5">
    <location>
        <begin position="588"/>
        <end position="599"/>
    </location>
</feature>
<protein>
    <submittedName>
        <fullName evidence="7">Zinc finger CCCH-type containing 11A</fullName>
    </submittedName>
</protein>
<feature type="compositionally biased region" description="Basic and acidic residues" evidence="5">
    <location>
        <begin position="535"/>
        <end position="556"/>
    </location>
</feature>
<keyword evidence="2" id="KW-0677">Repeat</keyword>
<evidence type="ECO:0000259" key="6">
    <source>
        <dbReference type="Pfam" id="PF15663"/>
    </source>
</evidence>
<feature type="compositionally biased region" description="Pro residues" evidence="5">
    <location>
        <begin position="139"/>
        <end position="149"/>
    </location>
</feature>
<dbReference type="InterPro" id="IPR041686">
    <property type="entry name" value="Znf-CCCH_3"/>
</dbReference>
<feature type="compositionally biased region" description="Pro residues" evidence="5">
    <location>
        <begin position="614"/>
        <end position="624"/>
    </location>
</feature>
<feature type="region of interest" description="Disordered" evidence="5">
    <location>
        <begin position="127"/>
        <end position="215"/>
    </location>
</feature>
<dbReference type="GeneTree" id="ENSGT00920000149095"/>
<accession>A0A3Q2ECI2</accession>
<feature type="compositionally biased region" description="Low complexity" evidence="5">
    <location>
        <begin position="805"/>
        <end position="818"/>
    </location>
</feature>
<keyword evidence="4" id="KW-0862">Zinc</keyword>
<dbReference type="GO" id="GO:0008270">
    <property type="term" value="F:zinc ion binding"/>
    <property type="evidence" value="ECO:0007669"/>
    <property type="project" value="UniProtKB-KW"/>
</dbReference>
<feature type="region of interest" description="Disordered" evidence="5">
    <location>
        <begin position="232"/>
        <end position="253"/>
    </location>
</feature>
<keyword evidence="1" id="KW-0479">Metal-binding</keyword>
<reference evidence="7" key="2">
    <citation type="submission" date="2025-09" db="UniProtKB">
        <authorList>
            <consortium name="Ensembl"/>
        </authorList>
    </citation>
    <scope>IDENTIFICATION</scope>
</reference>
<evidence type="ECO:0000313" key="7">
    <source>
        <dbReference type="Ensembl" id="ENSCVAP00000029379.1"/>
    </source>
</evidence>
<name>A0A3Q2ECI2_CYPVA</name>
<dbReference type="Ensembl" id="ENSCVAT00000022251.1">
    <property type="protein sequence ID" value="ENSCVAP00000029379.1"/>
    <property type="gene ID" value="ENSCVAG00000017057.1"/>
</dbReference>
<feature type="compositionally biased region" description="Basic and acidic residues" evidence="5">
    <location>
        <begin position="456"/>
        <end position="474"/>
    </location>
</feature>
<dbReference type="Proteomes" id="UP000265020">
    <property type="component" value="Unassembled WGS sequence"/>
</dbReference>
<dbReference type="AlphaFoldDB" id="A0A3Q2ECI2"/>
<dbReference type="STRING" id="28743.ENSCVAP00000029379"/>
<evidence type="ECO:0000256" key="3">
    <source>
        <dbReference type="ARBA" id="ARBA00022771"/>
    </source>
</evidence>
<dbReference type="PANTHER" id="PTHR15725:SF14">
    <property type="entry name" value="ZINC FINGER CCCH DOMAIN-CONTAINING PROTEIN 11A"/>
    <property type="match status" value="1"/>
</dbReference>
<evidence type="ECO:0000256" key="4">
    <source>
        <dbReference type="ARBA" id="ARBA00022833"/>
    </source>
</evidence>
<reference evidence="7" key="1">
    <citation type="submission" date="2025-08" db="UniProtKB">
        <authorList>
            <consortium name="Ensembl"/>
        </authorList>
    </citation>
    <scope>IDENTIFICATION</scope>
</reference>
<sequence length="858" mass="92902">MTNHGDDCYFFYYSTCTKVRAARHCCCAALAARTEKTSFLCFDQGDSCPFRHCEAAMGNETVCNLWQEGRCFRTVCKFRHMEITKNRKEIPCYWEKQPAGCQKPHCAFFHERPRFVEGIFVPPDKIQSKSEEQPEEEPAPPSSAPPLPPANTANPQLRGVIKTESQEPVPSPTHPPVVINPVDDDEDEEDQFSEEGEDGKVGASPRKFSKSGDSLNFGVSTLEEIRLRKALKSSMRRAGSPIHRPQTTNGEKENIQALYRPAHSEIRGPVIFEEQQRPRGRVMERLGRRISSADFKSMEGPPLKKSLAERLGRTVDEEPPPVGTQKALKPVKERLGLVPPVRGARSAEATAASAKAPELIRIKTLEEIRQDKAAKSSGQNDAPSAAAAELPNTDLVKGIKRSVTVRGAQVSHVKTFSEIVRAKKRKQEEQQNQNPDSKEEQSVEKPAGKSPEGAPDVEKVRVKTLEEIRREKAARVQAQQAEAKQSADAERSAPKRRQLLRMKKPPSQPSGGTPETTPDTSETPRKTAAAPAETIKVKTFEEIMQEKRLRKQEMEVQGKSAAEADSSENPPAGGTLKRKLPAKICLTSAESSSPSAASPPSRPVRKLLSLKPRAPSPMATPPSAGPSAGDRSPPQQPVSQSPSTDAVDRTQTCPAPHPATQLGGKSAQAADDRAVENLADGSKTRAVCSKVRPKLNVRPSVVKPAGRPAPAGQRKRGADASAVAAVKPMNSSAAHQSSNKEAELPPAVPPTAPHQGEELQPAPVSAQLHGRNPTAAASGAADPDTHPGPQSPGLKSPTQSKPRRPSMAASRTTSSTDASVDDFETLINQFTDDHLEEDVDPAIGEDDLLQELSEMIDS</sequence>
<feature type="region of interest" description="Disordered" evidence="5">
    <location>
        <begin position="371"/>
        <end position="858"/>
    </location>
</feature>
<organism evidence="7 8">
    <name type="scientific">Cyprinodon variegatus</name>
    <name type="common">Sheepshead minnow</name>
    <dbReference type="NCBI Taxonomy" id="28743"/>
    <lineage>
        <taxon>Eukaryota</taxon>
        <taxon>Metazoa</taxon>
        <taxon>Chordata</taxon>
        <taxon>Craniata</taxon>
        <taxon>Vertebrata</taxon>
        <taxon>Euteleostomi</taxon>
        <taxon>Actinopterygii</taxon>
        <taxon>Neopterygii</taxon>
        <taxon>Teleostei</taxon>
        <taxon>Neoteleostei</taxon>
        <taxon>Acanthomorphata</taxon>
        <taxon>Ovalentaria</taxon>
        <taxon>Atherinomorphae</taxon>
        <taxon>Cyprinodontiformes</taxon>
        <taxon>Cyprinodontidae</taxon>
        <taxon>Cyprinodon</taxon>
    </lineage>
</organism>
<feature type="compositionally biased region" description="Low complexity" evidence="5">
    <location>
        <begin position="509"/>
        <end position="521"/>
    </location>
</feature>
<dbReference type="FunFam" id="4.10.1000.10:FF:000024">
    <property type="entry name" value="Zinc finger CCCH domain-containing protein 11A"/>
    <property type="match status" value="1"/>
</dbReference>